<evidence type="ECO:0000313" key="3">
    <source>
        <dbReference type="Proteomes" id="UP001230289"/>
    </source>
</evidence>
<keyword evidence="3" id="KW-1185">Reference proteome</keyword>
<dbReference type="EMBL" id="JAVFCB010000001">
    <property type="protein sequence ID" value="MDQ4212824.1"/>
    <property type="molecule type" value="Genomic_DNA"/>
</dbReference>
<gene>
    <name evidence="2" type="ORF">RBR11_02735</name>
</gene>
<dbReference type="SUPFAM" id="SSF159894">
    <property type="entry name" value="YgaC/TfoX-N like"/>
    <property type="match status" value="1"/>
</dbReference>
<reference evidence="2 3" key="1">
    <citation type="submission" date="2023-08" db="EMBL/GenBank/DDBJ databases">
        <title>Microbacterium sp. nov., isolated from a waste landfill.</title>
        <authorList>
            <person name="Wen W."/>
        </authorList>
    </citation>
    <scope>NUCLEOTIDE SEQUENCE [LARGE SCALE GENOMIC DNA]</scope>
    <source>
        <strain evidence="2 3">ASV81</strain>
    </source>
</reference>
<proteinExistence type="predicted"/>
<accession>A0ABU0XDM3</accession>
<sequence>MQIPRPSEDAKEFFRSIVPLTPGVEVKPMFGNLGAFVNGNMFAGLFGDDIGVRLLDEESVAELAAIPGTGPFGPAERAMGGYTSLPRDWQQAPDRVSEWIGIALEQVGRMPAKQPKPRATRKKA</sequence>
<dbReference type="Gene3D" id="3.30.1460.30">
    <property type="entry name" value="YgaC/TfoX-N like chaperone"/>
    <property type="match status" value="1"/>
</dbReference>
<dbReference type="Pfam" id="PF04993">
    <property type="entry name" value="TfoX_N"/>
    <property type="match status" value="1"/>
</dbReference>
<dbReference type="RefSeq" id="WP_308487748.1">
    <property type="nucleotide sequence ID" value="NZ_JAVFCB010000001.1"/>
</dbReference>
<comment type="caution">
    <text evidence="2">The sequence shown here is derived from an EMBL/GenBank/DDBJ whole genome shotgun (WGS) entry which is preliminary data.</text>
</comment>
<feature type="domain" description="TfoX N-terminal" evidence="1">
    <location>
        <begin position="23"/>
        <end position="106"/>
    </location>
</feature>
<dbReference type="Proteomes" id="UP001230289">
    <property type="component" value="Unassembled WGS sequence"/>
</dbReference>
<dbReference type="InterPro" id="IPR007076">
    <property type="entry name" value="TfoX_N"/>
</dbReference>
<organism evidence="2 3">
    <name type="scientific">Microbacterium capsulatum</name>
    <dbReference type="NCBI Taxonomy" id="3041921"/>
    <lineage>
        <taxon>Bacteria</taxon>
        <taxon>Bacillati</taxon>
        <taxon>Actinomycetota</taxon>
        <taxon>Actinomycetes</taxon>
        <taxon>Micrococcales</taxon>
        <taxon>Microbacteriaceae</taxon>
        <taxon>Microbacterium</taxon>
    </lineage>
</organism>
<protein>
    <submittedName>
        <fullName evidence="2">TfoX/Sxy family protein</fullName>
    </submittedName>
</protein>
<name>A0ABU0XDM3_9MICO</name>
<evidence type="ECO:0000259" key="1">
    <source>
        <dbReference type="Pfam" id="PF04993"/>
    </source>
</evidence>
<evidence type="ECO:0000313" key="2">
    <source>
        <dbReference type="EMBL" id="MDQ4212824.1"/>
    </source>
</evidence>